<dbReference type="GO" id="GO:0006900">
    <property type="term" value="P:vesicle budding from membrane"/>
    <property type="evidence" value="ECO:0007669"/>
    <property type="project" value="TreeGrafter"/>
</dbReference>
<reference evidence="3" key="1">
    <citation type="journal article" date="2021" name="IMA Fungus">
        <title>Genomic characterization of three marine fungi, including Emericellopsis atlantica sp. nov. with signatures of a generalist lifestyle and marine biomass degradation.</title>
        <authorList>
            <person name="Hagestad O.C."/>
            <person name="Hou L."/>
            <person name="Andersen J.H."/>
            <person name="Hansen E.H."/>
            <person name="Altermark B."/>
            <person name="Li C."/>
            <person name="Kuhnert E."/>
            <person name="Cox R.J."/>
            <person name="Crous P.W."/>
            <person name="Spatafora J.W."/>
            <person name="Lail K."/>
            <person name="Amirebrahimi M."/>
            <person name="Lipzen A."/>
            <person name="Pangilinan J."/>
            <person name="Andreopoulos W."/>
            <person name="Hayes R.D."/>
            <person name="Ng V."/>
            <person name="Grigoriev I.V."/>
            <person name="Jackson S.A."/>
            <person name="Sutton T.D.S."/>
            <person name="Dobson A.D.W."/>
            <person name="Rama T."/>
        </authorList>
    </citation>
    <scope>NUCLEOTIDE SEQUENCE</scope>
    <source>
        <strain evidence="3">TRa3180A</strain>
    </source>
</reference>
<evidence type="ECO:0000256" key="2">
    <source>
        <dbReference type="SAM" id="MobiDB-lite"/>
    </source>
</evidence>
<dbReference type="GO" id="GO:0000815">
    <property type="term" value="C:ESCRT III complex"/>
    <property type="evidence" value="ECO:0007669"/>
    <property type="project" value="TreeGrafter"/>
</dbReference>
<evidence type="ECO:0000313" key="3">
    <source>
        <dbReference type="EMBL" id="KAG9243776.1"/>
    </source>
</evidence>
<sequence>MPSDNESPLLTYLLTNEPAFRKARLGALYSDFLLLKTINPDGYTANLQTWTLALRHASLAGFTPPPSTLLTLSISPSLLSALNTRENGRPLSLDTVVHEAVARRDMLGYKEFMAAKESIYIKRWEFSAWSVLGWGLRQLGIGRAGGSVERVVLVGNLEDAAAAFKERTAVVKGRVDRIYARRGFENQFCDLLGEAPLQEGDWGVLLRFLDRDMGLLSYDEQTVKLRSAGEKGITQEDATISSLKTLIQEIEAQSVVLENRIDVLVTQAREAVERKNRISALSALKIKKITEDTLAKRQATLAQLEEVFVKIEQASDQIELVRIMEGSTKVLTGLNKQVGGVKRVDDVVDQLREQMCQVNEVGEVLADQGREGVNETEVDDELEEMERLEGEKQEAEERKAKEEQDRKEAEATRKRLVELEEVERAAAQDKAQLENDAKQADQLEKSLNKSVEDLKRMQMEPQQQHAP</sequence>
<feature type="coiled-coil region" evidence="1">
    <location>
        <begin position="240"/>
        <end position="267"/>
    </location>
</feature>
<keyword evidence="1" id="KW-0175">Coiled coil</keyword>
<protein>
    <submittedName>
        <fullName evidence="3">Snf7-domain-containing protein</fullName>
    </submittedName>
</protein>
<dbReference type="GO" id="GO:0009898">
    <property type="term" value="C:cytoplasmic side of plasma membrane"/>
    <property type="evidence" value="ECO:0007669"/>
    <property type="project" value="TreeGrafter"/>
</dbReference>
<dbReference type="PANTHER" id="PTHR22761:SF18">
    <property type="entry name" value="SORTING PROTEIN SNF7 FAMILY PROTEIN, PUTATIVE (AFU_ORTHOLOGUE AFUA_2G16692)-RELATED"/>
    <property type="match status" value="1"/>
</dbReference>
<name>A0A9P7Z1Z2_9HELO</name>
<dbReference type="Pfam" id="PF03357">
    <property type="entry name" value="Snf7"/>
    <property type="match status" value="1"/>
</dbReference>
<dbReference type="PANTHER" id="PTHR22761">
    <property type="entry name" value="CHARGED MULTIVESICULAR BODY PROTEIN"/>
    <property type="match status" value="1"/>
</dbReference>
<dbReference type="AlphaFoldDB" id="A0A9P7Z1Z2"/>
<keyword evidence="4" id="KW-1185">Reference proteome</keyword>
<dbReference type="Gene3D" id="6.10.140.1230">
    <property type="match status" value="1"/>
</dbReference>
<feature type="region of interest" description="Disordered" evidence="2">
    <location>
        <begin position="367"/>
        <end position="467"/>
    </location>
</feature>
<dbReference type="InterPro" id="IPR005024">
    <property type="entry name" value="Snf7_fam"/>
</dbReference>
<dbReference type="Proteomes" id="UP000887226">
    <property type="component" value="Unassembled WGS sequence"/>
</dbReference>
<comment type="caution">
    <text evidence="3">The sequence shown here is derived from an EMBL/GenBank/DDBJ whole genome shotgun (WGS) entry which is preliminary data.</text>
</comment>
<dbReference type="EMBL" id="MU253952">
    <property type="protein sequence ID" value="KAG9243776.1"/>
    <property type="molecule type" value="Genomic_DNA"/>
</dbReference>
<proteinExistence type="predicted"/>
<evidence type="ECO:0000313" key="4">
    <source>
        <dbReference type="Proteomes" id="UP000887226"/>
    </source>
</evidence>
<accession>A0A9P7Z1Z2</accession>
<feature type="compositionally biased region" description="Acidic residues" evidence="2">
    <location>
        <begin position="374"/>
        <end position="384"/>
    </location>
</feature>
<dbReference type="GO" id="GO:0032511">
    <property type="term" value="P:late endosome to vacuole transport via multivesicular body sorting pathway"/>
    <property type="evidence" value="ECO:0007669"/>
    <property type="project" value="TreeGrafter"/>
</dbReference>
<evidence type="ECO:0000256" key="1">
    <source>
        <dbReference type="SAM" id="Coils"/>
    </source>
</evidence>
<feature type="compositionally biased region" description="Basic and acidic residues" evidence="2">
    <location>
        <begin position="385"/>
        <end position="458"/>
    </location>
</feature>
<dbReference type="GO" id="GO:0005771">
    <property type="term" value="C:multivesicular body"/>
    <property type="evidence" value="ECO:0007669"/>
    <property type="project" value="TreeGrafter"/>
</dbReference>
<gene>
    <name evidence="3" type="ORF">BJ878DRAFT_104239</name>
</gene>
<dbReference type="OrthoDB" id="10250120at2759"/>
<organism evidence="3 4">
    <name type="scientific">Calycina marina</name>
    <dbReference type="NCBI Taxonomy" id="1763456"/>
    <lineage>
        <taxon>Eukaryota</taxon>
        <taxon>Fungi</taxon>
        <taxon>Dikarya</taxon>
        <taxon>Ascomycota</taxon>
        <taxon>Pezizomycotina</taxon>
        <taxon>Leotiomycetes</taxon>
        <taxon>Helotiales</taxon>
        <taxon>Pezizellaceae</taxon>
        <taxon>Calycina</taxon>
    </lineage>
</organism>